<evidence type="ECO:0000256" key="1">
    <source>
        <dbReference type="SAM" id="Phobius"/>
    </source>
</evidence>
<dbReference type="PANTHER" id="PTHR23275">
    <property type="entry name" value="CABRIOLET.-RELATED"/>
    <property type="match status" value="1"/>
</dbReference>
<dbReference type="InterPro" id="IPR005127">
    <property type="entry name" value="Giardia_VSP"/>
</dbReference>
<dbReference type="SMART" id="SM00261">
    <property type="entry name" value="FU"/>
    <property type="match status" value="4"/>
</dbReference>
<dbReference type="InterPro" id="IPR052798">
    <property type="entry name" value="Giardia_VSA"/>
</dbReference>
<dbReference type="AlphaFoldDB" id="E1F3H3"/>
<dbReference type="OMA" id="CVENECT"/>
<sequence length="641" mass="65766">MLLIAFYLLLSVLAAACSGSAQTNCVENECTQVGATVICTQCQTGFVPINGDCKSKTDSATNCKKADDSEADQICGKCMGANFFLYKGGCYEKAKAPGNIICSDEASGGTDGICTSCNTANGFFPNLAPAASTKQSCIACNETANINGLTGVSGCVACTNIGPAGQTDPKPATCTKCESTTLKYLKTVDGVTTCVTENDCDKDNQKKFFIVDNAREGGKCISCGNKDGAADASNGIWKGVEGCVKCTKSVAAGSATCTECAVDLYLKTDSGATSCVNEAVCKESNTHFPTTNSDKKICVTCDTTANGGIDDCEKCTLKTVSIKTSPIITCSKCKNRWLSPLGDACLEKCPAGTYSERGTDNVGVCAPCHNTCAECDGNAEATSCRACYPGFVLSYGSDKLKGTCIQECTGKYAENCEANQCTAVVGGSKYCSKCKTGYVPVDGICVSATARAIEGCNPGNDGTCTTCKEAYFKESGGCYRSTAFPGNELCSVASDGKCTTCANGQTADKTSGSCPACDSTCKTCTEANKPDKCSTCPPGRYFDSTAKACKLCTEDSNDGKIKGVENCLSCKEPANSPGTVICYVKKDGTSGGGGDSGSGGGSTNKSGLSTGAIAGIAVAAIVVVGGLVGFLCWWFICRGKA</sequence>
<proteinExistence type="predicted"/>
<dbReference type="InterPro" id="IPR000742">
    <property type="entry name" value="EGF"/>
</dbReference>
<dbReference type="InterPro" id="IPR009030">
    <property type="entry name" value="Growth_fac_rcpt_cys_sf"/>
</dbReference>
<dbReference type="InterPro" id="IPR006212">
    <property type="entry name" value="Furin_repeat"/>
</dbReference>
<dbReference type="SMART" id="SM00181">
    <property type="entry name" value="EGF"/>
    <property type="match status" value="5"/>
</dbReference>
<protein>
    <submittedName>
        <fullName evidence="4">VSP</fullName>
    </submittedName>
</protein>
<accession>E1F3H3</accession>
<dbReference type="Pfam" id="PF03302">
    <property type="entry name" value="VSP"/>
    <property type="match status" value="1"/>
</dbReference>
<dbReference type="Proteomes" id="UP000008974">
    <property type="component" value="Unassembled WGS sequence"/>
</dbReference>
<dbReference type="Gene3D" id="2.10.220.10">
    <property type="entry name" value="Hormone Receptor, Insulin-like Growth Factor Receptor 1, Chain A, domain 2"/>
    <property type="match status" value="2"/>
</dbReference>
<name>E1F3H3_GIAIA</name>
<dbReference type="EMBL" id="ACVC01000153">
    <property type="protein sequence ID" value="EFO63006.1"/>
    <property type="molecule type" value="Genomic_DNA"/>
</dbReference>
<feature type="domain" description="EGF-like" evidence="3">
    <location>
        <begin position="222"/>
        <end position="276"/>
    </location>
</feature>
<organism evidence="4 5">
    <name type="scientific">Giardia intestinalis (strain P15)</name>
    <name type="common">Giardia lamblia</name>
    <dbReference type="NCBI Taxonomy" id="658858"/>
    <lineage>
        <taxon>Eukaryota</taxon>
        <taxon>Metamonada</taxon>
        <taxon>Diplomonadida</taxon>
        <taxon>Hexamitidae</taxon>
        <taxon>Giardiinae</taxon>
        <taxon>Giardia</taxon>
    </lineage>
</organism>
<feature type="domain" description="EGF-like" evidence="3">
    <location>
        <begin position="16"/>
        <end position="54"/>
    </location>
</feature>
<dbReference type="SUPFAM" id="SSF57184">
    <property type="entry name" value="Growth factor receptor domain"/>
    <property type="match status" value="2"/>
</dbReference>
<keyword evidence="1" id="KW-0472">Membrane</keyword>
<feature type="transmembrane region" description="Helical" evidence="1">
    <location>
        <begin position="612"/>
        <end position="636"/>
    </location>
</feature>
<evidence type="ECO:0000259" key="3">
    <source>
        <dbReference type="SMART" id="SM00181"/>
    </source>
</evidence>
<feature type="domain" description="EGF-like" evidence="3">
    <location>
        <begin position="367"/>
        <end position="405"/>
    </location>
</feature>
<evidence type="ECO:0000256" key="2">
    <source>
        <dbReference type="SAM" id="SignalP"/>
    </source>
</evidence>
<feature type="domain" description="EGF-like" evidence="3">
    <location>
        <begin position="516"/>
        <end position="550"/>
    </location>
</feature>
<feature type="domain" description="EGF-like" evidence="3">
    <location>
        <begin position="407"/>
        <end position="446"/>
    </location>
</feature>
<evidence type="ECO:0000313" key="4">
    <source>
        <dbReference type="EMBL" id="EFO63006.1"/>
    </source>
</evidence>
<keyword evidence="1" id="KW-1133">Transmembrane helix</keyword>
<gene>
    <name evidence="4" type="ORF">GLP15_4916</name>
</gene>
<reference evidence="4 5" key="1">
    <citation type="journal article" date="2010" name="BMC Genomics">
        <title>Genome analysis and comparative genomics of a Giardia intestinalis assemblage E isolate.</title>
        <authorList>
            <person name="Jerlstrom-Hultqvist J."/>
            <person name="Franzen O."/>
            <person name="Ankarklev J."/>
            <person name="Xu F."/>
            <person name="Nohynkova E."/>
            <person name="Andersson J.O."/>
            <person name="Svard S.G."/>
            <person name="Andersson B."/>
        </authorList>
    </citation>
    <scope>NUCLEOTIDE SEQUENCE [LARGE SCALE GENOMIC DNA]</scope>
    <source>
        <strain evidence="4 5">P15</strain>
    </source>
</reference>
<dbReference type="PANTHER" id="PTHR23275:SF100">
    <property type="entry name" value="EGF-LIKE DOMAIN-CONTAINING PROTEIN"/>
    <property type="match status" value="1"/>
</dbReference>
<dbReference type="VEuPathDB" id="GiardiaDB:GLP15_4916"/>
<feature type="signal peptide" evidence="2">
    <location>
        <begin position="1"/>
        <end position="21"/>
    </location>
</feature>
<evidence type="ECO:0000313" key="5">
    <source>
        <dbReference type="Proteomes" id="UP000008974"/>
    </source>
</evidence>
<comment type="caution">
    <text evidence="4">The sequence shown here is derived from an EMBL/GenBank/DDBJ whole genome shotgun (WGS) entry which is preliminary data.</text>
</comment>
<keyword evidence="2" id="KW-0732">Signal</keyword>
<dbReference type="OrthoDB" id="413581at2759"/>
<keyword evidence="1" id="KW-0812">Transmembrane</keyword>
<feature type="chain" id="PRO_5003145161" evidence="2">
    <location>
        <begin position="22"/>
        <end position="641"/>
    </location>
</feature>